<accession>A0A4R5QA31</accession>
<organism evidence="2 3">
    <name type="scientific">Dankookia rubra</name>
    <dbReference type="NCBI Taxonomy" id="1442381"/>
    <lineage>
        <taxon>Bacteria</taxon>
        <taxon>Pseudomonadati</taxon>
        <taxon>Pseudomonadota</taxon>
        <taxon>Alphaproteobacteria</taxon>
        <taxon>Acetobacterales</taxon>
        <taxon>Roseomonadaceae</taxon>
        <taxon>Dankookia</taxon>
    </lineage>
</organism>
<dbReference type="Proteomes" id="UP000295096">
    <property type="component" value="Unassembled WGS sequence"/>
</dbReference>
<evidence type="ECO:0000256" key="1">
    <source>
        <dbReference type="SAM" id="SignalP"/>
    </source>
</evidence>
<keyword evidence="3" id="KW-1185">Reference proteome</keyword>
<feature type="chain" id="PRO_5020764878" description="DUF2946 domain-containing protein" evidence="1">
    <location>
        <begin position="27"/>
        <end position="81"/>
    </location>
</feature>
<proteinExistence type="predicted"/>
<keyword evidence="1" id="KW-0732">Signal</keyword>
<sequence length="81" mass="8338">MTARRQLAVRLALALALLLAPFGAWRAAPAATIAICAAGGGAKQVPDPMAPAVPAHVHCDACLVAPPAMPVRSAWSRSRCR</sequence>
<reference evidence="2 3" key="1">
    <citation type="journal article" date="2016" name="J. Microbiol.">
        <title>Dankookia rubra gen. nov., sp. nov., an alphaproteobacterium isolated from sediment of a shallow stream.</title>
        <authorList>
            <person name="Kim W.H."/>
            <person name="Kim D.H."/>
            <person name="Kang K."/>
            <person name="Ahn T.Y."/>
        </authorList>
    </citation>
    <scope>NUCLEOTIDE SEQUENCE [LARGE SCALE GENOMIC DNA]</scope>
    <source>
        <strain evidence="2 3">JCM30602</strain>
    </source>
</reference>
<name>A0A4R5QA31_9PROT</name>
<feature type="signal peptide" evidence="1">
    <location>
        <begin position="1"/>
        <end position="26"/>
    </location>
</feature>
<dbReference type="RefSeq" id="WP_133292006.1">
    <property type="nucleotide sequence ID" value="NZ_SMSJ01000076.1"/>
</dbReference>
<dbReference type="EMBL" id="SMSJ01000076">
    <property type="protein sequence ID" value="TDH59201.1"/>
    <property type="molecule type" value="Genomic_DNA"/>
</dbReference>
<protein>
    <recommendedName>
        <fullName evidence="4">DUF2946 domain-containing protein</fullName>
    </recommendedName>
</protein>
<evidence type="ECO:0000313" key="2">
    <source>
        <dbReference type="EMBL" id="TDH59201.1"/>
    </source>
</evidence>
<comment type="caution">
    <text evidence="2">The sequence shown here is derived from an EMBL/GenBank/DDBJ whole genome shotgun (WGS) entry which is preliminary data.</text>
</comment>
<dbReference type="AlphaFoldDB" id="A0A4R5QA31"/>
<evidence type="ECO:0008006" key="4">
    <source>
        <dbReference type="Google" id="ProtNLM"/>
    </source>
</evidence>
<evidence type="ECO:0000313" key="3">
    <source>
        <dbReference type="Proteomes" id="UP000295096"/>
    </source>
</evidence>
<gene>
    <name evidence="2" type="ORF">E2C06_28690</name>
</gene>